<evidence type="ECO:0000259" key="1">
    <source>
        <dbReference type="Pfam" id="PF24722"/>
    </source>
</evidence>
<dbReference type="Proteomes" id="UP000559626">
    <property type="component" value="Unassembled WGS sequence"/>
</dbReference>
<gene>
    <name evidence="2" type="ORF">HHL22_10835</name>
</gene>
<comment type="caution">
    <text evidence="2">The sequence shown here is derived from an EMBL/GenBank/DDBJ whole genome shotgun (WGS) entry which is preliminary data.</text>
</comment>
<dbReference type="RefSeq" id="WP_169531197.1">
    <property type="nucleotide sequence ID" value="NZ_JABBGH010000002.1"/>
</dbReference>
<accession>A0A7Y0FMR7</accession>
<dbReference type="AlphaFoldDB" id="A0A7Y0FMR7"/>
<feature type="domain" description="DUF7674" evidence="1">
    <location>
        <begin position="22"/>
        <end position="137"/>
    </location>
</feature>
<evidence type="ECO:0000313" key="3">
    <source>
        <dbReference type="Proteomes" id="UP000559626"/>
    </source>
</evidence>
<keyword evidence="3" id="KW-1185">Reference proteome</keyword>
<reference evidence="2 3" key="1">
    <citation type="submission" date="2020-04" db="EMBL/GenBank/DDBJ databases">
        <title>Hymenobacter polaris sp. nov., isolated from Arctic soil.</title>
        <authorList>
            <person name="Dahal R.H."/>
        </authorList>
    </citation>
    <scope>NUCLEOTIDE SEQUENCE [LARGE SCALE GENOMIC DNA]</scope>
    <source>
        <strain evidence="2 3">RP-2-7</strain>
    </source>
</reference>
<evidence type="ECO:0000313" key="2">
    <source>
        <dbReference type="EMBL" id="NML65700.1"/>
    </source>
</evidence>
<organism evidence="2 3">
    <name type="scientific">Hymenobacter polaris</name>
    <dbReference type="NCBI Taxonomy" id="2682546"/>
    <lineage>
        <taxon>Bacteria</taxon>
        <taxon>Pseudomonadati</taxon>
        <taxon>Bacteroidota</taxon>
        <taxon>Cytophagia</taxon>
        <taxon>Cytophagales</taxon>
        <taxon>Hymenobacteraceae</taxon>
        <taxon>Hymenobacter</taxon>
    </lineage>
</organism>
<proteinExistence type="predicted"/>
<sequence length="149" mass="17774">MIPQAVNIEFSQGHINKVFVALTSTDEELRNYFSKYIHNEYDDDLSERLYYLDIAEIARFLVDKVEMEQTIFFQDLFAQIEVILSKCDSYVDELVVFGLFESIQNNCSHRATDYYYSFDKWLHPISKQKWDGLIDRWEGEDWRDKGIDS</sequence>
<name>A0A7Y0FMR7_9BACT</name>
<dbReference type="InterPro" id="IPR056091">
    <property type="entry name" value="DUF7674"/>
</dbReference>
<dbReference type="Pfam" id="PF24722">
    <property type="entry name" value="DUF7674"/>
    <property type="match status" value="1"/>
</dbReference>
<dbReference type="EMBL" id="JABBGH010000002">
    <property type="protein sequence ID" value="NML65700.1"/>
    <property type="molecule type" value="Genomic_DNA"/>
</dbReference>
<protein>
    <recommendedName>
        <fullName evidence="1">DUF7674 domain-containing protein</fullName>
    </recommendedName>
</protein>